<dbReference type="EMBL" id="ACJE01000015">
    <property type="protein sequence ID" value="EHA21412.1"/>
    <property type="molecule type" value="Genomic_DNA"/>
</dbReference>
<protein>
    <submittedName>
        <fullName evidence="1">Uncharacterized protein</fullName>
    </submittedName>
</protein>
<dbReference type="HOGENOM" id="CLU_1854810_0_0_1"/>
<proteinExistence type="predicted"/>
<evidence type="ECO:0000313" key="2">
    <source>
        <dbReference type="Proteomes" id="UP000009038"/>
    </source>
</evidence>
<dbReference type="VEuPathDB" id="FungiDB:ASPNIDRAFT2_44635"/>
<accession>G3Y7W8</accession>
<dbReference type="AlphaFoldDB" id="G3Y7W8"/>
<sequence>MITLRAVGSPVANKIDRERKKKKKKAPNRFYAGSTLFDALLGRYPYLGTVRCLIRRRERRGGWEYPRTSFLTHAYVNRNQLSNNPPSAKPSTRYPASLIPLVGLSTKPHLIRATSTLLFPPFAPPTVGYLDSLEPPTS</sequence>
<organism evidence="1 2">
    <name type="scientific">Aspergillus niger (strain ATCC 1015 / CBS 113.46 / FGSC A1144 / LSHB Ac4 / NCTC 3858a / NRRL 328 / USDA 3528.7)</name>
    <dbReference type="NCBI Taxonomy" id="380704"/>
    <lineage>
        <taxon>Eukaryota</taxon>
        <taxon>Fungi</taxon>
        <taxon>Dikarya</taxon>
        <taxon>Ascomycota</taxon>
        <taxon>Pezizomycotina</taxon>
        <taxon>Eurotiomycetes</taxon>
        <taxon>Eurotiomycetidae</taxon>
        <taxon>Eurotiales</taxon>
        <taxon>Aspergillaceae</taxon>
        <taxon>Aspergillus</taxon>
        <taxon>Aspergillus subgen. Circumdati</taxon>
    </lineage>
</organism>
<name>G3Y7W8_ASPNA</name>
<evidence type="ECO:0000313" key="1">
    <source>
        <dbReference type="EMBL" id="EHA21412.1"/>
    </source>
</evidence>
<reference evidence="1 2" key="1">
    <citation type="journal article" date="2011" name="Genome Res.">
        <title>Comparative genomics of citric-acid-producing Aspergillus niger ATCC 1015 versus enzyme-producing CBS 513.88.</title>
        <authorList>
            <person name="Andersen M.R."/>
            <person name="Salazar M.P."/>
            <person name="Schaap P.J."/>
            <person name="van de Vondervoort P.J."/>
            <person name="Culley D."/>
            <person name="Thykaer J."/>
            <person name="Frisvad J.C."/>
            <person name="Nielsen K.F."/>
            <person name="Albang R."/>
            <person name="Albermann K."/>
            <person name="Berka R.M."/>
            <person name="Braus G.H."/>
            <person name="Braus-Stromeyer S.A."/>
            <person name="Corrochano L.M."/>
            <person name="Dai Z."/>
            <person name="van Dijck P.W."/>
            <person name="Hofmann G."/>
            <person name="Lasure L.L."/>
            <person name="Magnuson J.K."/>
            <person name="Menke H."/>
            <person name="Meijer M."/>
            <person name="Meijer S.L."/>
            <person name="Nielsen J.B."/>
            <person name="Nielsen M.L."/>
            <person name="van Ooyen A.J."/>
            <person name="Pel H.J."/>
            <person name="Poulsen L."/>
            <person name="Samson R.A."/>
            <person name="Stam H."/>
            <person name="Tsang A."/>
            <person name="van den Brink J.M."/>
            <person name="Atkins A."/>
            <person name="Aerts A."/>
            <person name="Shapiro H."/>
            <person name="Pangilinan J."/>
            <person name="Salamov A."/>
            <person name="Lou Y."/>
            <person name="Lindquist E."/>
            <person name="Lucas S."/>
            <person name="Grimwood J."/>
            <person name="Grigoriev I.V."/>
            <person name="Kubicek C.P."/>
            <person name="Martinez D."/>
            <person name="van Peij N.N."/>
            <person name="Roubos J.A."/>
            <person name="Nielsen J."/>
            <person name="Baker S.E."/>
        </authorList>
    </citation>
    <scope>NUCLEOTIDE SEQUENCE [LARGE SCALE GENOMIC DNA]</scope>
    <source>
        <strain evidence="2">ATCC 1015 / CBS 113.46 / FGSC A1144 / LSHB Ac4 / NCTC 3858a / NRRL 328 / USDA 3528.7</strain>
    </source>
</reference>
<dbReference type="Proteomes" id="UP000009038">
    <property type="component" value="Unassembled WGS sequence"/>
</dbReference>
<comment type="caution">
    <text evidence="1">The sequence shown here is derived from an EMBL/GenBank/DDBJ whole genome shotgun (WGS) entry which is preliminary data.</text>
</comment>
<gene>
    <name evidence="1" type="ORF">ASPNIDRAFT_44635</name>
</gene>